<sequence length="72" mass="8200">AKAEKEDYKDYVLCSDETKINVFGTDSFKTVWHRIGEEYKERCMVPTVKLGGGSILSVCPYECCWCRGAAFH</sequence>
<organism evidence="1 2">
    <name type="scientific">Staurois parvus</name>
    <dbReference type="NCBI Taxonomy" id="386267"/>
    <lineage>
        <taxon>Eukaryota</taxon>
        <taxon>Metazoa</taxon>
        <taxon>Chordata</taxon>
        <taxon>Craniata</taxon>
        <taxon>Vertebrata</taxon>
        <taxon>Euteleostomi</taxon>
        <taxon>Amphibia</taxon>
        <taxon>Batrachia</taxon>
        <taxon>Anura</taxon>
        <taxon>Neobatrachia</taxon>
        <taxon>Ranoidea</taxon>
        <taxon>Ranidae</taxon>
        <taxon>Staurois</taxon>
    </lineage>
</organism>
<evidence type="ECO:0000313" key="2">
    <source>
        <dbReference type="Proteomes" id="UP001162483"/>
    </source>
</evidence>
<dbReference type="Gene3D" id="3.30.420.10">
    <property type="entry name" value="Ribonuclease H-like superfamily/Ribonuclease H"/>
    <property type="match status" value="1"/>
</dbReference>
<evidence type="ECO:0008006" key="3">
    <source>
        <dbReference type="Google" id="ProtNLM"/>
    </source>
</evidence>
<accession>A0ABN9F3V6</accession>
<name>A0ABN9F3V6_9NEOB</name>
<dbReference type="Proteomes" id="UP001162483">
    <property type="component" value="Unassembled WGS sequence"/>
</dbReference>
<gene>
    <name evidence="1" type="ORF">SPARVUS_LOCUS11261839</name>
</gene>
<feature type="non-terminal residue" evidence="1">
    <location>
        <position position="1"/>
    </location>
</feature>
<dbReference type="InterPro" id="IPR036397">
    <property type="entry name" value="RNaseH_sf"/>
</dbReference>
<comment type="caution">
    <text evidence="1">The sequence shown here is derived from an EMBL/GenBank/DDBJ whole genome shotgun (WGS) entry which is preliminary data.</text>
</comment>
<protein>
    <recommendedName>
        <fullName evidence="3">Transposase</fullName>
    </recommendedName>
</protein>
<proteinExistence type="predicted"/>
<evidence type="ECO:0000313" key="1">
    <source>
        <dbReference type="EMBL" id="CAI9591740.1"/>
    </source>
</evidence>
<keyword evidence="2" id="KW-1185">Reference proteome</keyword>
<reference evidence="1" key="1">
    <citation type="submission" date="2023-05" db="EMBL/GenBank/DDBJ databases">
        <authorList>
            <person name="Stuckert A."/>
        </authorList>
    </citation>
    <scope>NUCLEOTIDE SEQUENCE</scope>
</reference>
<dbReference type="EMBL" id="CATNWA010016325">
    <property type="protein sequence ID" value="CAI9591740.1"/>
    <property type="molecule type" value="Genomic_DNA"/>
</dbReference>